<accession>A0A6G1FSZ1</accession>
<sequence length="131" mass="14216">MATGFPRILILLPSSGLSNTDSSLIHGWPGIIQQDRLDHALKIVLLHLPPPFGAGCYYSWARWAVTQSDGTHGNMVLSDCPLSLAVSRADSSQVMPPTWVTKHGLHGYLDAALGTNISRTVLWTQAGSNRR</sequence>
<proteinExistence type="predicted"/>
<organism evidence="1">
    <name type="scientific">Eremomyces bilateralis CBS 781.70</name>
    <dbReference type="NCBI Taxonomy" id="1392243"/>
    <lineage>
        <taxon>Eukaryota</taxon>
        <taxon>Fungi</taxon>
        <taxon>Dikarya</taxon>
        <taxon>Ascomycota</taxon>
        <taxon>Pezizomycotina</taxon>
        <taxon>Dothideomycetes</taxon>
        <taxon>Dothideomycetes incertae sedis</taxon>
        <taxon>Eremomycetales</taxon>
        <taxon>Eremomycetaceae</taxon>
        <taxon>Eremomyces</taxon>
    </lineage>
</organism>
<keyword evidence="2" id="KW-1185">Reference proteome</keyword>
<dbReference type="GeneID" id="54414709"/>
<name>A0A6G1FSZ1_9PEZI</name>
<protein>
    <submittedName>
        <fullName evidence="1 3">Uncharacterized protein</fullName>
    </submittedName>
</protein>
<reference evidence="1 3" key="1">
    <citation type="submission" date="2020-01" db="EMBL/GenBank/DDBJ databases">
        <authorList>
            <consortium name="DOE Joint Genome Institute"/>
            <person name="Haridas S."/>
            <person name="Albert R."/>
            <person name="Binder M."/>
            <person name="Bloem J."/>
            <person name="Labutti K."/>
            <person name="Salamov A."/>
            <person name="Andreopoulos B."/>
            <person name="Baker S.E."/>
            <person name="Barry K."/>
            <person name="Bills G."/>
            <person name="Bluhm B.H."/>
            <person name="Cannon C."/>
            <person name="Castanera R."/>
            <person name="Culley D.E."/>
            <person name="Daum C."/>
            <person name="Ezra D."/>
            <person name="Gonzalez J.B."/>
            <person name="Henrissat B."/>
            <person name="Kuo A."/>
            <person name="Liang C."/>
            <person name="Lipzen A."/>
            <person name="Lutzoni F."/>
            <person name="Magnuson J."/>
            <person name="Mondo S."/>
            <person name="Nolan M."/>
            <person name="Ohm R."/>
            <person name="Pangilinan J."/>
            <person name="Park H.-J."/>
            <person name="Ramirez L."/>
            <person name="Alfaro M."/>
            <person name="Sun H."/>
            <person name="Tritt A."/>
            <person name="Yoshinaga Y."/>
            <person name="Zwiers L.-H."/>
            <person name="Turgeon B.G."/>
            <person name="Goodwin S.B."/>
            <person name="Spatafora J.W."/>
            <person name="Crous P.W."/>
            <person name="Grigoriev I.V."/>
        </authorList>
    </citation>
    <scope>NUCLEOTIDE SEQUENCE</scope>
    <source>
        <strain evidence="1 3">CBS 781.70</strain>
    </source>
</reference>
<reference evidence="3" key="2">
    <citation type="submission" date="2020-04" db="EMBL/GenBank/DDBJ databases">
        <authorList>
            <consortium name="NCBI Genome Project"/>
        </authorList>
    </citation>
    <scope>NUCLEOTIDE SEQUENCE</scope>
    <source>
        <strain evidence="3">CBS 781.70</strain>
    </source>
</reference>
<gene>
    <name evidence="1 3" type="ORF">P152DRAFT_175978</name>
</gene>
<evidence type="ECO:0000313" key="1">
    <source>
        <dbReference type="EMBL" id="KAF1808907.1"/>
    </source>
</evidence>
<dbReference type="RefSeq" id="XP_033530538.1">
    <property type="nucleotide sequence ID" value="XM_033674139.1"/>
</dbReference>
<reference evidence="3" key="3">
    <citation type="submission" date="2025-04" db="UniProtKB">
        <authorList>
            <consortium name="RefSeq"/>
        </authorList>
    </citation>
    <scope>IDENTIFICATION</scope>
    <source>
        <strain evidence="3">CBS 781.70</strain>
    </source>
</reference>
<dbReference type="AlphaFoldDB" id="A0A6G1FSZ1"/>
<dbReference type="Proteomes" id="UP000504638">
    <property type="component" value="Unplaced"/>
</dbReference>
<dbReference type="EMBL" id="ML975177">
    <property type="protein sequence ID" value="KAF1808907.1"/>
    <property type="molecule type" value="Genomic_DNA"/>
</dbReference>
<evidence type="ECO:0000313" key="3">
    <source>
        <dbReference type="RefSeq" id="XP_033530538.1"/>
    </source>
</evidence>
<evidence type="ECO:0000313" key="2">
    <source>
        <dbReference type="Proteomes" id="UP000504638"/>
    </source>
</evidence>